<evidence type="ECO:0000256" key="3">
    <source>
        <dbReference type="PROSITE-ProRule" id="PRU00023"/>
    </source>
</evidence>
<evidence type="ECO:0000256" key="1">
    <source>
        <dbReference type="ARBA" id="ARBA00022737"/>
    </source>
</evidence>
<dbReference type="SMART" id="SM00248">
    <property type="entry name" value="ANK"/>
    <property type="match status" value="3"/>
</dbReference>
<dbReference type="Gene3D" id="1.25.40.20">
    <property type="entry name" value="Ankyrin repeat-containing domain"/>
    <property type="match status" value="2"/>
</dbReference>
<dbReference type="InterPro" id="IPR051637">
    <property type="entry name" value="Ank_repeat_dom-contain_49"/>
</dbReference>
<dbReference type="Pfam" id="PF13637">
    <property type="entry name" value="Ank_4"/>
    <property type="match status" value="1"/>
</dbReference>
<dbReference type="SUPFAM" id="SSF48403">
    <property type="entry name" value="Ankyrin repeat"/>
    <property type="match status" value="1"/>
</dbReference>
<feature type="repeat" description="ANK" evidence="3">
    <location>
        <begin position="16"/>
        <end position="51"/>
    </location>
</feature>
<dbReference type="PANTHER" id="PTHR24180:SF45">
    <property type="entry name" value="POLY [ADP-RIBOSE] POLYMERASE TANKYRASE"/>
    <property type="match status" value="1"/>
</dbReference>
<name>A0A6J8BY76_MYTCO</name>
<accession>A0A6J8BY76</accession>
<dbReference type="InterPro" id="IPR036770">
    <property type="entry name" value="Ankyrin_rpt-contain_sf"/>
</dbReference>
<dbReference type="EMBL" id="CACVKT020004199">
    <property type="protein sequence ID" value="CAC5388642.1"/>
    <property type="molecule type" value="Genomic_DNA"/>
</dbReference>
<gene>
    <name evidence="4" type="ORF">MCOR_23893</name>
</gene>
<dbReference type="Pfam" id="PF12796">
    <property type="entry name" value="Ank_2"/>
    <property type="match status" value="1"/>
</dbReference>
<evidence type="ECO:0000313" key="4">
    <source>
        <dbReference type="EMBL" id="CAC5388642.1"/>
    </source>
</evidence>
<proteinExistence type="predicted"/>
<feature type="repeat" description="ANK" evidence="3">
    <location>
        <begin position="204"/>
        <end position="236"/>
    </location>
</feature>
<dbReference type="InterPro" id="IPR002110">
    <property type="entry name" value="Ankyrin_rpt"/>
</dbReference>
<dbReference type="PANTHER" id="PTHR24180">
    <property type="entry name" value="CYCLIN-DEPENDENT KINASE INHIBITOR 2C-RELATED"/>
    <property type="match status" value="1"/>
</dbReference>
<protein>
    <submittedName>
        <fullName evidence="4">Uncharacterized protein</fullName>
    </submittedName>
</protein>
<keyword evidence="2 3" id="KW-0040">ANK repeat</keyword>
<dbReference type="OrthoDB" id="6095883at2759"/>
<evidence type="ECO:0000313" key="5">
    <source>
        <dbReference type="Proteomes" id="UP000507470"/>
    </source>
</evidence>
<evidence type="ECO:0000256" key="2">
    <source>
        <dbReference type="ARBA" id="ARBA00023043"/>
    </source>
</evidence>
<dbReference type="PROSITE" id="PS50297">
    <property type="entry name" value="ANK_REP_REGION"/>
    <property type="match status" value="2"/>
</dbReference>
<dbReference type="PROSITE" id="PS50088">
    <property type="entry name" value="ANK_REPEAT"/>
    <property type="match status" value="2"/>
</dbReference>
<keyword evidence="1" id="KW-0677">Repeat</keyword>
<reference evidence="4 5" key="1">
    <citation type="submission" date="2020-06" db="EMBL/GenBank/DDBJ databases">
        <authorList>
            <person name="Li R."/>
            <person name="Bekaert M."/>
        </authorList>
    </citation>
    <scope>NUCLEOTIDE SEQUENCE [LARGE SCALE GENOMIC DNA]</scope>
    <source>
        <strain evidence="5">wild</strain>
    </source>
</reference>
<sequence>MATRSEFRNYNEVNTKGETPLHLAAKNKNHDGKIYIENLLTKGVDVNARNKWGQTPLQYAAIAGCLQNIEIMTNYSGIDVNSKDINGYNALQSLITANDGESNNSDDNLSVMSTYLPDLFSSDDADIIKMIHRLHAQYDQSSLRALLFSRDVLGRTPWNLMIGGAGYTTSAENLKTILSYGVSPEVRDTLGNTGTVNLNTSDMYGSTPLHFAAYHNYEEQIEMLLLFGLDINARDNLQERPLDTAKRHNSFRCIALLKAADRTAVEHTSFRKSMHRDKTFEEILYGLPKTIISSCIISPQDI</sequence>
<dbReference type="Proteomes" id="UP000507470">
    <property type="component" value="Unassembled WGS sequence"/>
</dbReference>
<keyword evidence="5" id="KW-1185">Reference proteome</keyword>
<dbReference type="AlphaFoldDB" id="A0A6J8BY76"/>
<organism evidence="4 5">
    <name type="scientific">Mytilus coruscus</name>
    <name type="common">Sea mussel</name>
    <dbReference type="NCBI Taxonomy" id="42192"/>
    <lineage>
        <taxon>Eukaryota</taxon>
        <taxon>Metazoa</taxon>
        <taxon>Spiralia</taxon>
        <taxon>Lophotrochozoa</taxon>
        <taxon>Mollusca</taxon>
        <taxon>Bivalvia</taxon>
        <taxon>Autobranchia</taxon>
        <taxon>Pteriomorphia</taxon>
        <taxon>Mytilida</taxon>
        <taxon>Mytiloidea</taxon>
        <taxon>Mytilidae</taxon>
        <taxon>Mytilinae</taxon>
        <taxon>Mytilus</taxon>
    </lineage>
</organism>